<sequence length="170" mass="19505">MNILLLQGPLGPFYQTLSQHLVAAGYRVIKVYFNGGDACWPCAGEPVHYRGTASEWSPFFEQLLQQYAVDTVLCYGDCRYYHRLAGQICQRKQLPFWVMEEGYLRPHFVTLEQGGANAFSPLYPQRAKLAQWQWPVAAPAPTKIGKTFAARAWFASRYHINKALAQWRYP</sequence>
<dbReference type="Proteomes" id="UP000235861">
    <property type="component" value="Unassembled WGS sequence"/>
</dbReference>
<dbReference type="GO" id="GO:0015774">
    <property type="term" value="P:polysaccharide transport"/>
    <property type="evidence" value="ECO:0007669"/>
    <property type="project" value="InterPro"/>
</dbReference>
<keyword evidence="2" id="KW-1185">Reference proteome</keyword>
<dbReference type="InterPro" id="IPR007833">
    <property type="entry name" value="Capsule_polysaccharide_synth"/>
</dbReference>
<evidence type="ECO:0000313" key="1">
    <source>
        <dbReference type="EMBL" id="PJG57382.1"/>
    </source>
</evidence>
<dbReference type="GO" id="GO:0000271">
    <property type="term" value="P:polysaccharide biosynthetic process"/>
    <property type="evidence" value="ECO:0007669"/>
    <property type="project" value="InterPro"/>
</dbReference>
<dbReference type="Pfam" id="PF05159">
    <property type="entry name" value="Capsule_synth"/>
    <property type="match status" value="1"/>
</dbReference>
<dbReference type="AlphaFoldDB" id="A0A2H9U022"/>
<comment type="caution">
    <text evidence="1">The sequence shown here is derived from an EMBL/GenBank/DDBJ whole genome shotgun (WGS) entry which is preliminary data.</text>
</comment>
<organism evidence="1 2">
    <name type="scientific">Aeromonas cavernicola</name>
    <dbReference type="NCBI Taxonomy" id="1006623"/>
    <lineage>
        <taxon>Bacteria</taxon>
        <taxon>Pseudomonadati</taxon>
        <taxon>Pseudomonadota</taxon>
        <taxon>Gammaproteobacteria</taxon>
        <taxon>Aeromonadales</taxon>
        <taxon>Aeromonadaceae</taxon>
        <taxon>Aeromonas</taxon>
    </lineage>
</organism>
<dbReference type="EMBL" id="PGGC01000252">
    <property type="protein sequence ID" value="PJG57382.1"/>
    <property type="molecule type" value="Genomic_DNA"/>
</dbReference>
<gene>
    <name evidence="1" type="ORF">CUC53_18320</name>
</gene>
<feature type="non-terminal residue" evidence="1">
    <location>
        <position position="170"/>
    </location>
</feature>
<name>A0A2H9U022_9GAMM</name>
<reference evidence="1 2" key="1">
    <citation type="submission" date="2017-11" db="EMBL/GenBank/DDBJ databases">
        <title>Draft genome sequence of environmental isolate Aeromonas cavernicola sp. nov. MDC 2508.</title>
        <authorList>
            <person name="Colston S.M."/>
            <person name="Navarro A."/>
            <person name="Martinez-Murcia A.J."/>
            <person name="Graf J."/>
        </authorList>
    </citation>
    <scope>NUCLEOTIDE SEQUENCE [LARGE SCALE GENOMIC DNA]</scope>
    <source>
        <strain evidence="1 2">MDC 2508</strain>
    </source>
</reference>
<accession>A0A2H9U022</accession>
<evidence type="ECO:0000313" key="2">
    <source>
        <dbReference type="Proteomes" id="UP000235861"/>
    </source>
</evidence>
<protein>
    <submittedName>
        <fullName evidence="1">Capsule biosynthesis protein</fullName>
    </submittedName>
</protein>
<proteinExistence type="predicted"/>